<gene>
    <name evidence="16" type="primary">nadB</name>
    <name evidence="16" type="ORF">GXP70_01105</name>
</gene>
<dbReference type="RefSeq" id="WP_162354786.1">
    <property type="nucleotide sequence ID" value="NZ_CP048209.1"/>
</dbReference>
<dbReference type="Gene3D" id="3.50.50.60">
    <property type="entry name" value="FAD/NAD(P)-binding domain"/>
    <property type="match status" value="1"/>
</dbReference>
<evidence type="ECO:0000259" key="14">
    <source>
        <dbReference type="Pfam" id="PF00890"/>
    </source>
</evidence>
<dbReference type="PANTHER" id="PTHR42716">
    <property type="entry name" value="L-ASPARTATE OXIDASE"/>
    <property type="match status" value="1"/>
</dbReference>
<dbReference type="Pfam" id="PF02910">
    <property type="entry name" value="Succ_DH_flav_C"/>
    <property type="match status" value="1"/>
</dbReference>
<dbReference type="InterPro" id="IPR036188">
    <property type="entry name" value="FAD/NAD-bd_sf"/>
</dbReference>
<dbReference type="Gene3D" id="1.20.58.100">
    <property type="entry name" value="Fumarate reductase/succinate dehydrogenase flavoprotein-like, C-terminal domain"/>
    <property type="match status" value="1"/>
</dbReference>
<dbReference type="KEGG" id="plyc:GXP70_01105"/>
<dbReference type="InterPro" id="IPR037099">
    <property type="entry name" value="Fum_R/Succ_DH_flav-like_C_sf"/>
</dbReference>
<dbReference type="InterPro" id="IPR005288">
    <property type="entry name" value="NadB"/>
</dbReference>
<dbReference type="GO" id="GO:0033765">
    <property type="term" value="F:steroid dehydrogenase activity, acting on the CH-CH group of donors"/>
    <property type="evidence" value="ECO:0007669"/>
    <property type="project" value="UniProtKB-ARBA"/>
</dbReference>
<dbReference type="SUPFAM" id="SSF56425">
    <property type="entry name" value="Succinate dehydrogenase/fumarate reductase flavoprotein, catalytic domain"/>
    <property type="match status" value="1"/>
</dbReference>
<dbReference type="AlphaFoldDB" id="A0A6C0FNJ7"/>
<feature type="domain" description="FAD-dependent oxidoreductase 2 FAD-binding" evidence="14">
    <location>
        <begin position="20"/>
        <end position="390"/>
    </location>
</feature>
<comment type="subcellular location">
    <subcellularLocation>
        <location evidence="13">Cytoplasm</location>
    </subcellularLocation>
</comment>
<dbReference type="InterPro" id="IPR027477">
    <property type="entry name" value="Succ_DH/fumarate_Rdtase_cat_sf"/>
</dbReference>
<evidence type="ECO:0000256" key="9">
    <source>
        <dbReference type="ARBA" id="ARBA00023002"/>
    </source>
</evidence>
<dbReference type="Pfam" id="PF00890">
    <property type="entry name" value="FAD_binding_2"/>
    <property type="match status" value="1"/>
</dbReference>
<keyword evidence="6 13" id="KW-0285">Flavoprotein</keyword>
<organism evidence="16 17">
    <name type="scientific">Paenibacillus lycopersici</name>
    <dbReference type="NCBI Taxonomy" id="2704462"/>
    <lineage>
        <taxon>Bacteria</taxon>
        <taxon>Bacillati</taxon>
        <taxon>Bacillota</taxon>
        <taxon>Bacilli</taxon>
        <taxon>Bacillales</taxon>
        <taxon>Paenibacillaceae</taxon>
        <taxon>Paenibacillus</taxon>
    </lineage>
</organism>
<comment type="cofactor">
    <cofactor evidence="1 13">
        <name>FAD</name>
        <dbReference type="ChEBI" id="CHEBI:57692"/>
    </cofactor>
</comment>
<comment type="pathway">
    <text evidence="2 13">Cofactor biosynthesis; NAD(+) biosynthesis; iminoaspartate from L-aspartate (oxidase route): step 1/1.</text>
</comment>
<proteinExistence type="inferred from homology"/>
<dbReference type="Proteomes" id="UP000476064">
    <property type="component" value="Chromosome"/>
</dbReference>
<reference evidence="16 17" key="1">
    <citation type="submission" date="2020-01" db="EMBL/GenBank/DDBJ databases">
        <title>Paenibacillus sp. nov., isolated from tomato rhizosphere.</title>
        <authorList>
            <person name="Weon H.-Y."/>
            <person name="Lee S.A."/>
        </authorList>
    </citation>
    <scope>NUCLEOTIDE SEQUENCE [LARGE SCALE GENOMIC DNA]</scope>
    <source>
        <strain evidence="16 17">12200R-189</strain>
    </source>
</reference>
<dbReference type="GO" id="GO:0005737">
    <property type="term" value="C:cytoplasm"/>
    <property type="evidence" value="ECO:0007669"/>
    <property type="project" value="UniProtKB-SubCell"/>
</dbReference>
<dbReference type="NCBIfam" id="TIGR00551">
    <property type="entry name" value="nadB"/>
    <property type="match status" value="1"/>
</dbReference>
<name>A0A6C0FNJ7_9BACL</name>
<evidence type="ECO:0000256" key="6">
    <source>
        <dbReference type="ARBA" id="ARBA00022630"/>
    </source>
</evidence>
<dbReference type="InterPro" id="IPR003953">
    <property type="entry name" value="FAD-dep_OxRdtase_2_FAD-bd"/>
</dbReference>
<evidence type="ECO:0000256" key="7">
    <source>
        <dbReference type="ARBA" id="ARBA00022642"/>
    </source>
</evidence>
<evidence type="ECO:0000256" key="4">
    <source>
        <dbReference type="ARBA" id="ARBA00012173"/>
    </source>
</evidence>
<dbReference type="Gene3D" id="3.90.700.10">
    <property type="entry name" value="Succinate dehydrogenase/fumarate reductase flavoprotein, catalytic domain"/>
    <property type="match status" value="1"/>
</dbReference>
<evidence type="ECO:0000313" key="17">
    <source>
        <dbReference type="Proteomes" id="UP000476064"/>
    </source>
</evidence>
<evidence type="ECO:0000259" key="15">
    <source>
        <dbReference type="Pfam" id="PF02910"/>
    </source>
</evidence>
<evidence type="ECO:0000256" key="8">
    <source>
        <dbReference type="ARBA" id="ARBA00022827"/>
    </source>
</evidence>
<comment type="similarity">
    <text evidence="3 13">Belongs to the FAD-dependent oxidoreductase 2 family. NadB subfamily.</text>
</comment>
<sequence length="539" mass="59869">MIPRYLVDERLEELPVVYKDVIVIGAGIAGLFTAIKASDDNDVLMITKKSLLDSNTRYAQGGIAAVISEDDSPDYHRQDTLIAGAGLCSDEAVDVLVHEGTKGVEDLVKMGTKFDVENGEFALTKEGAHSQRRILHANGDATGFEIVRALSEKAVANPRIEVWDDHFVIDLVTDENVCVGALVQKPDGQRLIVRGKATVLCSGGTGQLYRYTTNPEVATGDGIAMAYRAGADIRDMEFVQFHPTSLCYPGAPRFLISEAVRGEGAVLRNIRGERFMEKYHEQLELAPRDVVARAIVSEMEATKSTFVFLDVTHESADMVRHRFPNIYEFCLNYGLDLTSDWIPVAPAAHYMMGGVKTDLNGETNLSRLFACGECSSTGVHGANRLASNSLSEAIVFGRRIVERINTLAPLEDEDVRLGMNSLGRHETPIQPAVEKRLKLQKIMVRYAGLRRNARGLHKGAEELNRLSSIFRSVITKREEYEFANLLTCAMLTTKAAITREESRGAHSREDFPERDDKAWRKHVVLHRERGLTEETIEHV</sequence>
<dbReference type="InterPro" id="IPR015939">
    <property type="entry name" value="Fum_Rdtase/Succ_DH_flav-like_C"/>
</dbReference>
<evidence type="ECO:0000256" key="2">
    <source>
        <dbReference type="ARBA" id="ARBA00004950"/>
    </source>
</evidence>
<feature type="active site" description="Proton acceptor" evidence="12">
    <location>
        <position position="288"/>
    </location>
</feature>
<accession>A0A6C0FNJ7</accession>
<dbReference type="PIRSF" id="PIRSF000171">
    <property type="entry name" value="SDHA_APRA_LASPO"/>
    <property type="match status" value="1"/>
</dbReference>
<keyword evidence="8 13" id="KW-0274">FAD</keyword>
<evidence type="ECO:0000256" key="10">
    <source>
        <dbReference type="ARBA" id="ARBA00048305"/>
    </source>
</evidence>
<comment type="catalytic activity">
    <reaction evidence="10">
        <text>L-aspartate + O2 = iminosuccinate + H2O2</text>
        <dbReference type="Rhea" id="RHEA:25876"/>
        <dbReference type="ChEBI" id="CHEBI:15379"/>
        <dbReference type="ChEBI" id="CHEBI:16240"/>
        <dbReference type="ChEBI" id="CHEBI:29991"/>
        <dbReference type="ChEBI" id="CHEBI:77875"/>
        <dbReference type="EC" id="1.4.3.16"/>
    </reaction>
    <physiologicalReaction direction="left-to-right" evidence="10">
        <dbReference type="Rhea" id="RHEA:25877"/>
    </physiologicalReaction>
</comment>
<evidence type="ECO:0000313" key="16">
    <source>
        <dbReference type="EMBL" id="QHT58716.1"/>
    </source>
</evidence>
<dbReference type="PANTHER" id="PTHR42716:SF2">
    <property type="entry name" value="L-ASPARTATE OXIDASE, CHLOROPLASTIC"/>
    <property type="match status" value="1"/>
</dbReference>
<keyword evidence="7 13" id="KW-0662">Pyridine nucleotide biosynthesis</keyword>
<dbReference type="FunFam" id="3.90.700.10:FF:000002">
    <property type="entry name" value="L-aspartate oxidase"/>
    <property type="match status" value="1"/>
</dbReference>
<feature type="domain" description="Fumarate reductase/succinate dehydrogenase flavoprotein-like C-terminal" evidence="15">
    <location>
        <begin position="436"/>
        <end position="530"/>
    </location>
</feature>
<evidence type="ECO:0000256" key="1">
    <source>
        <dbReference type="ARBA" id="ARBA00001974"/>
    </source>
</evidence>
<dbReference type="NCBIfam" id="NF005701">
    <property type="entry name" value="PRK07512.1"/>
    <property type="match status" value="1"/>
</dbReference>
<keyword evidence="9 13" id="KW-0560">Oxidoreductase</keyword>
<dbReference type="SUPFAM" id="SSF51905">
    <property type="entry name" value="FAD/NAD(P)-binding domain"/>
    <property type="match status" value="1"/>
</dbReference>
<evidence type="ECO:0000256" key="13">
    <source>
        <dbReference type="RuleBase" id="RU362049"/>
    </source>
</evidence>
<dbReference type="GO" id="GO:0008734">
    <property type="term" value="F:L-aspartate oxidase activity"/>
    <property type="evidence" value="ECO:0007669"/>
    <property type="project" value="UniProtKB-UniRule"/>
</dbReference>
<dbReference type="EMBL" id="CP048209">
    <property type="protein sequence ID" value="QHT58716.1"/>
    <property type="molecule type" value="Genomic_DNA"/>
</dbReference>
<protein>
    <recommendedName>
        <fullName evidence="5 11">L-aspartate oxidase</fullName>
        <ecNumber evidence="4 11">1.4.3.16</ecNumber>
    </recommendedName>
</protein>
<dbReference type="PRINTS" id="PR00368">
    <property type="entry name" value="FADPNR"/>
</dbReference>
<keyword evidence="17" id="KW-1185">Reference proteome</keyword>
<evidence type="ECO:0000256" key="3">
    <source>
        <dbReference type="ARBA" id="ARBA00008562"/>
    </source>
</evidence>
<dbReference type="UniPathway" id="UPA00253">
    <property type="reaction ID" value="UER00326"/>
</dbReference>
<dbReference type="EC" id="1.4.3.16" evidence="4 11"/>
<evidence type="ECO:0000256" key="12">
    <source>
        <dbReference type="PIRSR" id="PIRSR000171-1"/>
    </source>
</evidence>
<evidence type="ECO:0000256" key="11">
    <source>
        <dbReference type="NCBIfam" id="TIGR00551"/>
    </source>
</evidence>
<evidence type="ECO:0000256" key="5">
    <source>
        <dbReference type="ARBA" id="ARBA00021901"/>
    </source>
</evidence>
<dbReference type="GO" id="GO:0034628">
    <property type="term" value="P:'de novo' NAD+ biosynthetic process from L-aspartate"/>
    <property type="evidence" value="ECO:0007669"/>
    <property type="project" value="TreeGrafter"/>
</dbReference>
<dbReference type="SUPFAM" id="SSF46977">
    <property type="entry name" value="Succinate dehydrogenase/fumarate reductase flavoprotein C-terminal domain"/>
    <property type="match status" value="1"/>
</dbReference>
<comment type="function">
    <text evidence="13">Catalyzes the oxidation of L-aspartate to iminoaspartate.</text>
</comment>